<evidence type="ECO:0000313" key="2">
    <source>
        <dbReference type="EMBL" id="KLO17825.1"/>
    </source>
</evidence>
<keyword evidence="1" id="KW-0732">Signal</keyword>
<sequence length="298" mass="30793">MKSTFFTASIVIAVASASGALAFPLVKRAADPVTTVLQFALTLEHLENAFYSQALGKFDAAAFAKAGFPEFVRGRFEQIAEHEATHVSTLQGALGSAAPAPCTYSFPYNDPNSFASLAMTLEGVGSSAYLGSAGNLVSSPAVLQVAGAILPIEARHNGWITSSVLHQQPWNGAFETPLGPNQVFTLASGFITSCPASNPTLPFKAFPSLVFEGSPAPGQKSTVDFNATSTGESLFVAFLSGLNSTFVPLDGKTVTVPKGLQGTVYAVVTNNGSASSDANTVAGPAILQFPFSSQVSNS</sequence>
<evidence type="ECO:0000313" key="3">
    <source>
        <dbReference type="Proteomes" id="UP000053477"/>
    </source>
</evidence>
<dbReference type="InterPro" id="IPR039254">
    <property type="entry name" value="Rds1"/>
</dbReference>
<dbReference type="InterPro" id="IPR009078">
    <property type="entry name" value="Ferritin-like_SF"/>
</dbReference>
<dbReference type="SUPFAM" id="SSF47240">
    <property type="entry name" value="Ferritin-like"/>
    <property type="match status" value="1"/>
</dbReference>
<dbReference type="AlphaFoldDB" id="A0A0H2S0E2"/>
<feature type="signal peptide" evidence="1">
    <location>
        <begin position="1"/>
        <end position="22"/>
    </location>
</feature>
<feature type="chain" id="PRO_5005201932" description="Ferritin-like domain-containing protein" evidence="1">
    <location>
        <begin position="23"/>
        <end position="298"/>
    </location>
</feature>
<evidence type="ECO:0000256" key="1">
    <source>
        <dbReference type="SAM" id="SignalP"/>
    </source>
</evidence>
<dbReference type="OrthoDB" id="1001765at2759"/>
<accession>A0A0H2S0E2</accession>
<dbReference type="Pfam" id="PF13668">
    <property type="entry name" value="Ferritin_2"/>
    <property type="match status" value="1"/>
</dbReference>
<gene>
    <name evidence="2" type="ORF">SCHPADRAFT_820755</name>
</gene>
<dbReference type="InParanoid" id="A0A0H2S0E2"/>
<dbReference type="Proteomes" id="UP000053477">
    <property type="component" value="Unassembled WGS sequence"/>
</dbReference>
<dbReference type="PANTHER" id="PTHR38705:SF1">
    <property type="entry name" value="PROTEIN RDS1"/>
    <property type="match status" value="1"/>
</dbReference>
<organism evidence="2 3">
    <name type="scientific">Schizopora paradoxa</name>
    <dbReference type="NCBI Taxonomy" id="27342"/>
    <lineage>
        <taxon>Eukaryota</taxon>
        <taxon>Fungi</taxon>
        <taxon>Dikarya</taxon>
        <taxon>Basidiomycota</taxon>
        <taxon>Agaricomycotina</taxon>
        <taxon>Agaricomycetes</taxon>
        <taxon>Hymenochaetales</taxon>
        <taxon>Schizoporaceae</taxon>
        <taxon>Schizopora</taxon>
    </lineage>
</organism>
<keyword evidence="3" id="KW-1185">Reference proteome</keyword>
<dbReference type="EMBL" id="KQ085900">
    <property type="protein sequence ID" value="KLO17825.1"/>
    <property type="molecule type" value="Genomic_DNA"/>
</dbReference>
<protein>
    <recommendedName>
        <fullName evidence="4">Ferritin-like domain-containing protein</fullName>
    </recommendedName>
</protein>
<evidence type="ECO:0008006" key="4">
    <source>
        <dbReference type="Google" id="ProtNLM"/>
    </source>
</evidence>
<dbReference type="PANTHER" id="PTHR38705">
    <property type="entry name" value="PROTEIN RDS1"/>
    <property type="match status" value="1"/>
</dbReference>
<proteinExistence type="predicted"/>
<reference evidence="2 3" key="1">
    <citation type="submission" date="2015-04" db="EMBL/GenBank/DDBJ databases">
        <title>Complete genome sequence of Schizopora paradoxa KUC8140, a cosmopolitan wood degrader in East Asia.</title>
        <authorList>
            <consortium name="DOE Joint Genome Institute"/>
            <person name="Min B."/>
            <person name="Park H."/>
            <person name="Jang Y."/>
            <person name="Kim J.-J."/>
            <person name="Kim K.H."/>
            <person name="Pangilinan J."/>
            <person name="Lipzen A."/>
            <person name="Riley R."/>
            <person name="Grigoriev I.V."/>
            <person name="Spatafora J.W."/>
            <person name="Choi I.-G."/>
        </authorList>
    </citation>
    <scope>NUCLEOTIDE SEQUENCE [LARGE SCALE GENOMIC DNA]</scope>
    <source>
        <strain evidence="2 3">KUC8140</strain>
    </source>
</reference>
<dbReference type="STRING" id="27342.A0A0H2S0E2"/>
<name>A0A0H2S0E2_9AGAM</name>